<evidence type="ECO:0000313" key="2">
    <source>
        <dbReference type="EMBL" id="CAH3124917.1"/>
    </source>
</evidence>
<accession>A0ABN8NXK7</accession>
<dbReference type="Pfam" id="PF08477">
    <property type="entry name" value="Roc"/>
    <property type="match status" value="2"/>
</dbReference>
<feature type="transmembrane region" description="Helical" evidence="1">
    <location>
        <begin position="204"/>
        <end position="227"/>
    </location>
</feature>
<reference evidence="2 3" key="1">
    <citation type="submission" date="2022-05" db="EMBL/GenBank/DDBJ databases">
        <authorList>
            <consortium name="Genoscope - CEA"/>
            <person name="William W."/>
        </authorList>
    </citation>
    <scope>NUCLEOTIDE SEQUENCE [LARGE SCALE GENOMIC DNA]</scope>
</reference>
<dbReference type="SUPFAM" id="SSF52540">
    <property type="entry name" value="P-loop containing nucleoside triphosphate hydrolases"/>
    <property type="match status" value="2"/>
</dbReference>
<comment type="caution">
    <text evidence="2">The sequence shown here is derived from an EMBL/GenBank/DDBJ whole genome shotgun (WGS) entry which is preliminary data.</text>
</comment>
<dbReference type="InterPro" id="IPR027417">
    <property type="entry name" value="P-loop_NTPase"/>
</dbReference>
<evidence type="ECO:0000256" key="1">
    <source>
        <dbReference type="SAM" id="Phobius"/>
    </source>
</evidence>
<keyword evidence="1" id="KW-0812">Transmembrane</keyword>
<gene>
    <name evidence="2" type="ORF">PLOB_00031476</name>
</gene>
<feature type="transmembrane region" description="Helical" evidence="1">
    <location>
        <begin position="135"/>
        <end position="153"/>
    </location>
</feature>
<dbReference type="Gene3D" id="3.40.50.300">
    <property type="entry name" value="P-loop containing nucleotide triphosphate hydrolases"/>
    <property type="match status" value="2"/>
</dbReference>
<keyword evidence="1" id="KW-0472">Membrane</keyword>
<feature type="transmembrane region" description="Helical" evidence="1">
    <location>
        <begin position="233"/>
        <end position="256"/>
    </location>
</feature>
<protein>
    <submittedName>
        <fullName evidence="2">Uncharacterized protein</fullName>
    </submittedName>
</protein>
<keyword evidence="3" id="KW-1185">Reference proteome</keyword>
<feature type="transmembrane region" description="Helical" evidence="1">
    <location>
        <begin position="389"/>
        <end position="410"/>
    </location>
</feature>
<dbReference type="Proteomes" id="UP001159405">
    <property type="component" value="Unassembled WGS sequence"/>
</dbReference>
<keyword evidence="1" id="KW-1133">Transmembrane helix</keyword>
<proteinExistence type="predicted"/>
<evidence type="ECO:0000313" key="3">
    <source>
        <dbReference type="Proteomes" id="UP001159405"/>
    </source>
</evidence>
<dbReference type="EMBL" id="CALNXK010000040">
    <property type="protein sequence ID" value="CAH3124917.1"/>
    <property type="molecule type" value="Genomic_DNA"/>
</dbReference>
<feature type="transmembrane region" description="Helical" evidence="1">
    <location>
        <begin position="365"/>
        <end position="383"/>
    </location>
</feature>
<name>A0ABN8NXK7_9CNID</name>
<feature type="transmembrane region" description="Helical" evidence="1">
    <location>
        <begin position="277"/>
        <end position="305"/>
    </location>
</feature>
<organism evidence="2 3">
    <name type="scientific">Porites lobata</name>
    <dbReference type="NCBI Taxonomy" id="104759"/>
    <lineage>
        <taxon>Eukaryota</taxon>
        <taxon>Metazoa</taxon>
        <taxon>Cnidaria</taxon>
        <taxon>Anthozoa</taxon>
        <taxon>Hexacorallia</taxon>
        <taxon>Scleractinia</taxon>
        <taxon>Fungiina</taxon>
        <taxon>Poritidae</taxon>
        <taxon>Porites</taxon>
    </lineage>
</organism>
<sequence length="956" mass="110875">MLEANRSLPLQLSRQPEEKVYFENVELSPAENEEESYFVFHGQCMVLGDSRVGKTSLVKSLTGKEFDPNQTKTQGIDPSLVDQKWNYYNMTELIFGDLWRFFTYGTVEVLFIRTGEATSNVVVEQFVLSKMSLPFHLLLWAFYVVNILVMLIMGENYWLTAGAMLFLSMNYVPEIALLCSYHFTRNQLRFMLATLSFIIRRRGLLIGSYLAAIICYWDETYCDLVVIHAKLPYLATATVITFVALFVAMGPSVPWMNDYQRFIHLYTGRIIQDQLSLWFLCFTRLLLSISIGFISGFQAVSLIVASFRKVPETALEESTDLSFRPFYVVDLCVYHFVLNFPVSICYECLCPRLEKLLPRPDTWDIYGLISLFVTLIFHHYKLVFTSARFYFVILFPLSIFYTIYVELFYLHSTVPGNFKTPNKLITLVSGKALTINKKMLKSALYEKFSSLKLKILDFAGDKEYYAYHHMFLRGHAIYLIVFNIAEFAANDFTEKNVGIQRLKFWIESVCSHVPPKALIFLVGTHKGTVDEKDIEIIDFHLGRNLWNSHCDELIVNDVEGLVFFPVENSLGKSDFGIQCLQKKIVDVAEHCKETIGHDIPLPWVRIQDAIIRHTETKGAKFCVTLDEFPRAFENFVCTDWSKDTLKYFHEKGLVIYLERNQSPDLSNWVLLKPEILVDIIIQLVIPPPEVTQERGLRHDWNLLQKKGLLTKSLLKNIISKVKENIEAMTAFLEEYDLICPLANSKVNMIRVCEGEEQPTHFVPSLLPMASERDTPIWYDDDTDKKCYVFFTKFLPEPLFHHLLSRAHKLSTRVEFPNGHTVLFRDAGRFWLRAWQPYCLKLMKEEKMIEVTFSCRSDKRMMPSDVLCQVFSMVDGICHRNFPFVNFHCGPACPAPNCPGYQPNYVSQLVGEEQVPRKHVFDVMPGRQGDRISFMYCKNRSFEEELDEWIPKTEKKK</sequence>